<feature type="transmembrane region" description="Helical" evidence="5">
    <location>
        <begin position="141"/>
        <end position="158"/>
    </location>
</feature>
<dbReference type="GO" id="GO:0005886">
    <property type="term" value="C:plasma membrane"/>
    <property type="evidence" value="ECO:0007669"/>
    <property type="project" value="UniProtKB-SubCell"/>
</dbReference>
<proteinExistence type="predicted"/>
<evidence type="ECO:0000259" key="6">
    <source>
        <dbReference type="PROSITE" id="PS50929"/>
    </source>
</evidence>
<dbReference type="PANTHER" id="PTHR43394">
    <property type="entry name" value="ATP-DEPENDENT PERMEASE MDL1, MITOCHONDRIAL"/>
    <property type="match status" value="1"/>
</dbReference>
<dbReference type="InterPro" id="IPR039421">
    <property type="entry name" value="Type_1_exporter"/>
</dbReference>
<reference evidence="7" key="1">
    <citation type="journal article" date="2012" name="Science">
        <title>Fermentation, hydrogen, and sulfur metabolism in multiple uncultivated bacterial phyla.</title>
        <authorList>
            <person name="Wrighton K.C."/>
            <person name="Thomas B.C."/>
            <person name="Sharon I."/>
            <person name="Miller C.S."/>
            <person name="Castelle C.J."/>
            <person name="VerBerkmoes N.C."/>
            <person name="Wilkins M.J."/>
            <person name="Hettich R.L."/>
            <person name="Lipton M.S."/>
            <person name="Williams K.H."/>
            <person name="Long P.E."/>
            <person name="Banfield J.F."/>
        </authorList>
    </citation>
    <scope>NUCLEOTIDE SEQUENCE [LARGE SCALE GENOMIC DNA]</scope>
</reference>
<dbReference type="SUPFAM" id="SSF90123">
    <property type="entry name" value="ABC transporter transmembrane region"/>
    <property type="match status" value="1"/>
</dbReference>
<evidence type="ECO:0000256" key="5">
    <source>
        <dbReference type="SAM" id="Phobius"/>
    </source>
</evidence>
<dbReference type="SUPFAM" id="SSF52540">
    <property type="entry name" value="P-loop containing nucleoside triphosphate hydrolases"/>
    <property type="match status" value="1"/>
</dbReference>
<feature type="domain" description="ABC transmembrane type-1" evidence="6">
    <location>
        <begin position="24"/>
        <end position="266"/>
    </location>
</feature>
<feature type="transmembrane region" description="Helical" evidence="5">
    <location>
        <begin position="21"/>
        <end position="38"/>
    </location>
</feature>
<dbReference type="Gene3D" id="1.20.1560.10">
    <property type="entry name" value="ABC transporter type 1, transmembrane domain"/>
    <property type="match status" value="1"/>
</dbReference>
<evidence type="ECO:0000313" key="7">
    <source>
        <dbReference type="EMBL" id="EKE27111.1"/>
    </source>
</evidence>
<dbReference type="Pfam" id="PF00664">
    <property type="entry name" value="ABC_membrane"/>
    <property type="match status" value="1"/>
</dbReference>
<feature type="transmembrane region" description="Helical" evidence="5">
    <location>
        <begin position="275"/>
        <end position="290"/>
    </location>
</feature>
<dbReference type="Pfam" id="PF00005">
    <property type="entry name" value="ABC_tran"/>
    <property type="match status" value="1"/>
</dbReference>
<dbReference type="PROSITE" id="PS50929">
    <property type="entry name" value="ABC_TM1F"/>
    <property type="match status" value="1"/>
</dbReference>
<dbReference type="InterPro" id="IPR027417">
    <property type="entry name" value="P-loop_NTPase"/>
</dbReference>
<dbReference type="AlphaFoldDB" id="K2F7J3"/>
<feature type="transmembrane region" description="Helical" evidence="5">
    <location>
        <begin position="249"/>
        <end position="269"/>
    </location>
</feature>
<dbReference type="GO" id="GO:0015421">
    <property type="term" value="F:ABC-type oligopeptide transporter activity"/>
    <property type="evidence" value="ECO:0007669"/>
    <property type="project" value="TreeGrafter"/>
</dbReference>
<name>K2F7J3_9BACT</name>
<dbReference type="GO" id="GO:0016887">
    <property type="term" value="F:ATP hydrolysis activity"/>
    <property type="evidence" value="ECO:0007669"/>
    <property type="project" value="InterPro"/>
</dbReference>
<keyword evidence="2 5" id="KW-0812">Transmembrane</keyword>
<dbReference type="InterPro" id="IPR011527">
    <property type="entry name" value="ABC1_TM_dom"/>
</dbReference>
<sequence>MRNPYINLVINSYKFAKEKKKVFIIWMILFVVANWFNLLQPFIFGQILNSVQKWWPDMFKNFTTFLLLYSLMPFFSWIFHWNWRIIERTVAFHISKNYKEYLFGIVTKLPFRWHSDNHSWETINKISKATNALERFSDDHFVYIQTIITFLWSLIWIAVISVYFSFYLALGTIFVISIILYFDKKLIKLYDEVFKKEHKVASLLHDYISNIRTLITLHFESLAENELAKRIFDIFPIKKKRFIINEIKWFSISMFITAIQFLILFLYWYTTFNDSWTIMVWNLVILFQYLQKFTWTFFDFAWKYEWIVKLNSELKTSECIIDDYNNLVINENEKINSWNNIKIKNLNFKYDENQEDFTLKNINIELNKGQKIAFVWESWSGKSTMLSIIKWLYETSDSEINIDSEIFNNSNILTNITTLIPQDPEIFENTLWYNVTFWIDADEKKINESMQIAKFDTVLKRLKNWSETNIKE</sequence>
<keyword evidence="3 5" id="KW-1133">Transmembrane helix</keyword>
<comment type="caution">
    <text evidence="7">The sequence shown here is derived from an EMBL/GenBank/DDBJ whole genome shotgun (WGS) entry which is preliminary data.</text>
</comment>
<dbReference type="GO" id="GO:0005524">
    <property type="term" value="F:ATP binding"/>
    <property type="evidence" value="ECO:0007669"/>
    <property type="project" value="InterPro"/>
</dbReference>
<dbReference type="InterPro" id="IPR036640">
    <property type="entry name" value="ABC1_TM_sf"/>
</dbReference>
<accession>K2F7J3</accession>
<feature type="transmembrane region" description="Helical" evidence="5">
    <location>
        <begin position="58"/>
        <end position="79"/>
    </location>
</feature>
<feature type="transmembrane region" description="Helical" evidence="5">
    <location>
        <begin position="164"/>
        <end position="182"/>
    </location>
</feature>
<dbReference type="PANTHER" id="PTHR43394:SF1">
    <property type="entry name" value="ATP-BINDING CASSETTE SUB-FAMILY B MEMBER 10, MITOCHONDRIAL"/>
    <property type="match status" value="1"/>
</dbReference>
<organism evidence="7">
    <name type="scientific">uncultured bacterium</name>
    <name type="common">gcode 4</name>
    <dbReference type="NCBI Taxonomy" id="1234023"/>
    <lineage>
        <taxon>Bacteria</taxon>
        <taxon>environmental samples</taxon>
    </lineage>
</organism>
<keyword evidence="4 5" id="KW-0472">Membrane</keyword>
<evidence type="ECO:0000256" key="2">
    <source>
        <dbReference type="ARBA" id="ARBA00022692"/>
    </source>
</evidence>
<evidence type="ECO:0000256" key="3">
    <source>
        <dbReference type="ARBA" id="ARBA00022989"/>
    </source>
</evidence>
<protein>
    <submittedName>
        <fullName evidence="7">ABC transporter related protein</fullName>
    </submittedName>
</protein>
<feature type="non-terminal residue" evidence="7">
    <location>
        <position position="472"/>
    </location>
</feature>
<dbReference type="InterPro" id="IPR003439">
    <property type="entry name" value="ABC_transporter-like_ATP-bd"/>
</dbReference>
<evidence type="ECO:0000256" key="4">
    <source>
        <dbReference type="ARBA" id="ARBA00023136"/>
    </source>
</evidence>
<dbReference type="Gene3D" id="3.40.50.300">
    <property type="entry name" value="P-loop containing nucleotide triphosphate hydrolases"/>
    <property type="match status" value="1"/>
</dbReference>
<dbReference type="EMBL" id="AMFJ01000555">
    <property type="protein sequence ID" value="EKE27111.1"/>
    <property type="molecule type" value="Genomic_DNA"/>
</dbReference>
<gene>
    <name evidence="7" type="ORF">ACD_4C00039G0001</name>
</gene>
<evidence type="ECO:0000256" key="1">
    <source>
        <dbReference type="ARBA" id="ARBA00004651"/>
    </source>
</evidence>
<comment type="subcellular location">
    <subcellularLocation>
        <location evidence="1">Cell membrane</location>
        <topology evidence="1">Multi-pass membrane protein</topology>
    </subcellularLocation>
</comment>